<dbReference type="InterPro" id="IPR006091">
    <property type="entry name" value="Acyl-CoA_Oxase/DH_mid-dom"/>
</dbReference>
<dbReference type="InterPro" id="IPR009100">
    <property type="entry name" value="AcylCoA_DH/oxidase_NM_dom_sf"/>
</dbReference>
<dbReference type="RefSeq" id="WP_227871549.1">
    <property type="nucleotide sequence ID" value="NZ_BDOQ01000021.1"/>
</dbReference>
<keyword evidence="5" id="KW-0560">Oxidoreductase</keyword>
<sequence>MPSSIAPAQAPYLAKLSAVINTVVAPAADEIDRQARFPKEAMKVLGEAGLLGLISAKEVGGMGEGHRAATAVVEQLARVCMSTAMVTCMHYCATAVIEAHGRRELREAIAAGKHVSTLAFSETGSRSHFWAPVGNAARQDGKVVLNGAKSWVTSAGEADSYVWSSQPLEAMGASTLWLVDSHLPGLQVAGAFDGLGLRGNASSPITAKDVVIAEEDRLGADGAGFDLMMGVIVPYFNLMTAAVGLGNMQSAVDKAVRHVSGTRYAHLDQSVADFPTVRAYLARMRVKADMVQALLLDGLNALEQGREDTLLRLLEVKAAAGETATEVTDLAMRVCGGAAFRKEGGVERNFRDARAGTVMAPTTDVLYDFIGKAICGMPVF</sequence>
<dbReference type="Gene3D" id="1.10.540.10">
    <property type="entry name" value="Acyl-CoA dehydrogenase/oxidase, N-terminal domain"/>
    <property type="match status" value="1"/>
</dbReference>
<reference evidence="9 10" key="1">
    <citation type="journal article" date="2018" name="Environ. Microbiol.">
        <title>Isolation and genomic characterization of Novimethylophilus kurashikiensis gen. nov. sp. nov., a new lanthanide-dependent methylotrophic species of Methylophilaceae.</title>
        <authorList>
            <person name="Lv H."/>
            <person name="Sahin N."/>
            <person name="Tani A."/>
        </authorList>
    </citation>
    <scope>NUCLEOTIDE SEQUENCE [LARGE SCALE GENOMIC DNA]</scope>
    <source>
        <strain evidence="9 10">La2-4</strain>
    </source>
</reference>
<evidence type="ECO:0000313" key="9">
    <source>
        <dbReference type="EMBL" id="GBG15850.1"/>
    </source>
</evidence>
<evidence type="ECO:0000256" key="3">
    <source>
        <dbReference type="ARBA" id="ARBA00022630"/>
    </source>
</evidence>
<evidence type="ECO:0000256" key="5">
    <source>
        <dbReference type="RuleBase" id="RU362125"/>
    </source>
</evidence>
<dbReference type="GO" id="GO:0050660">
    <property type="term" value="F:flavin adenine dinucleotide binding"/>
    <property type="evidence" value="ECO:0007669"/>
    <property type="project" value="InterPro"/>
</dbReference>
<feature type="domain" description="Acyl-CoA dehydrogenase/oxidase N-terminal" evidence="8">
    <location>
        <begin position="16"/>
        <end position="108"/>
    </location>
</feature>
<organism evidence="9 10">
    <name type="scientific">Novimethylophilus kurashikiensis</name>
    <dbReference type="NCBI Taxonomy" id="1825523"/>
    <lineage>
        <taxon>Bacteria</taxon>
        <taxon>Pseudomonadati</taxon>
        <taxon>Pseudomonadota</taxon>
        <taxon>Betaproteobacteria</taxon>
        <taxon>Nitrosomonadales</taxon>
        <taxon>Methylophilaceae</taxon>
        <taxon>Novimethylophilus</taxon>
    </lineage>
</organism>
<dbReference type="GO" id="GO:0016627">
    <property type="term" value="F:oxidoreductase activity, acting on the CH-CH group of donors"/>
    <property type="evidence" value="ECO:0007669"/>
    <property type="project" value="InterPro"/>
</dbReference>
<evidence type="ECO:0000259" key="6">
    <source>
        <dbReference type="Pfam" id="PF00441"/>
    </source>
</evidence>
<feature type="domain" description="Acyl-CoA dehydrogenase/oxidase C-terminal" evidence="6">
    <location>
        <begin position="222"/>
        <end position="374"/>
    </location>
</feature>
<evidence type="ECO:0000256" key="1">
    <source>
        <dbReference type="ARBA" id="ARBA00001974"/>
    </source>
</evidence>
<dbReference type="InterPro" id="IPR013786">
    <property type="entry name" value="AcylCoA_DH/ox_N"/>
</dbReference>
<gene>
    <name evidence="9" type="ORF">NMK_3464</name>
</gene>
<evidence type="ECO:0000256" key="4">
    <source>
        <dbReference type="ARBA" id="ARBA00022827"/>
    </source>
</evidence>
<dbReference type="PANTHER" id="PTHR43831:SF1">
    <property type="entry name" value="ISOBUTYRYL-COA DEHYDROGENASE, MITOCHONDRIAL"/>
    <property type="match status" value="1"/>
</dbReference>
<evidence type="ECO:0000259" key="8">
    <source>
        <dbReference type="Pfam" id="PF02771"/>
    </source>
</evidence>
<comment type="cofactor">
    <cofactor evidence="1 5">
        <name>FAD</name>
        <dbReference type="ChEBI" id="CHEBI:57692"/>
    </cofactor>
</comment>
<dbReference type="AlphaFoldDB" id="A0A2R5FCC8"/>
<dbReference type="InterPro" id="IPR009075">
    <property type="entry name" value="AcylCo_DH/oxidase_C"/>
</dbReference>
<proteinExistence type="inferred from homology"/>
<name>A0A2R5FCC8_9PROT</name>
<keyword evidence="9" id="KW-0503">Monooxygenase</keyword>
<dbReference type="InterPro" id="IPR052547">
    <property type="entry name" value="Mito_Isobutyryl-CoADH"/>
</dbReference>
<keyword evidence="3 5" id="KW-0285">Flavoprotein</keyword>
<dbReference type="Pfam" id="PF02771">
    <property type="entry name" value="Acyl-CoA_dh_N"/>
    <property type="match status" value="1"/>
</dbReference>
<dbReference type="InterPro" id="IPR037069">
    <property type="entry name" value="AcylCoA_DH/ox_N_sf"/>
</dbReference>
<dbReference type="Pfam" id="PF02770">
    <property type="entry name" value="Acyl-CoA_dh_M"/>
    <property type="match status" value="1"/>
</dbReference>
<dbReference type="Gene3D" id="2.40.110.10">
    <property type="entry name" value="Butyryl-CoA Dehydrogenase, subunit A, domain 2"/>
    <property type="match status" value="1"/>
</dbReference>
<evidence type="ECO:0000313" key="10">
    <source>
        <dbReference type="Proteomes" id="UP000245081"/>
    </source>
</evidence>
<dbReference type="PANTHER" id="PTHR43831">
    <property type="entry name" value="ISOBUTYRYL-COA DEHYDROGENASE"/>
    <property type="match status" value="1"/>
</dbReference>
<dbReference type="EMBL" id="BDOQ01000021">
    <property type="protein sequence ID" value="GBG15850.1"/>
    <property type="molecule type" value="Genomic_DNA"/>
</dbReference>
<dbReference type="Gene3D" id="1.20.140.10">
    <property type="entry name" value="Butyryl-CoA Dehydrogenase, subunit A, domain 3"/>
    <property type="match status" value="1"/>
</dbReference>
<feature type="domain" description="Acyl-CoA oxidase/dehydrogenase middle" evidence="7">
    <location>
        <begin position="118"/>
        <end position="210"/>
    </location>
</feature>
<dbReference type="GO" id="GO:0004497">
    <property type="term" value="F:monooxygenase activity"/>
    <property type="evidence" value="ECO:0007669"/>
    <property type="project" value="UniProtKB-KW"/>
</dbReference>
<evidence type="ECO:0000259" key="7">
    <source>
        <dbReference type="Pfam" id="PF02770"/>
    </source>
</evidence>
<comment type="similarity">
    <text evidence="2 5">Belongs to the acyl-CoA dehydrogenase family.</text>
</comment>
<evidence type="ECO:0000256" key="2">
    <source>
        <dbReference type="ARBA" id="ARBA00009347"/>
    </source>
</evidence>
<dbReference type="PIRSF" id="PIRSF016578">
    <property type="entry name" value="HsaA"/>
    <property type="match status" value="1"/>
</dbReference>
<protein>
    <submittedName>
        <fullName evidence="9">Monooxygenase</fullName>
    </submittedName>
</protein>
<comment type="caution">
    <text evidence="9">The sequence shown here is derived from an EMBL/GenBank/DDBJ whole genome shotgun (WGS) entry which is preliminary data.</text>
</comment>
<dbReference type="InterPro" id="IPR036250">
    <property type="entry name" value="AcylCo_DH-like_C"/>
</dbReference>
<dbReference type="SUPFAM" id="SSF56645">
    <property type="entry name" value="Acyl-CoA dehydrogenase NM domain-like"/>
    <property type="match status" value="1"/>
</dbReference>
<keyword evidence="4 5" id="KW-0274">FAD</keyword>
<dbReference type="SUPFAM" id="SSF47203">
    <property type="entry name" value="Acyl-CoA dehydrogenase C-terminal domain-like"/>
    <property type="match status" value="1"/>
</dbReference>
<dbReference type="Pfam" id="PF00441">
    <property type="entry name" value="Acyl-CoA_dh_1"/>
    <property type="match status" value="1"/>
</dbReference>
<accession>A0A2R5FCC8</accession>
<dbReference type="Proteomes" id="UP000245081">
    <property type="component" value="Unassembled WGS sequence"/>
</dbReference>
<dbReference type="InterPro" id="IPR046373">
    <property type="entry name" value="Acyl-CoA_Oxase/DH_mid-dom_sf"/>
</dbReference>
<keyword evidence="10" id="KW-1185">Reference proteome</keyword>